<evidence type="ECO:0000256" key="1">
    <source>
        <dbReference type="ARBA" id="ARBA00007634"/>
    </source>
</evidence>
<accession>A0A0U4X7G2</accession>
<evidence type="ECO:0000313" key="10">
    <source>
        <dbReference type="EMBL" id="WAT24025.1"/>
    </source>
</evidence>
<dbReference type="HAMAP" id="MF_00500">
    <property type="entry name" value="Ribosomal_bS20"/>
    <property type="match status" value="1"/>
</dbReference>
<evidence type="ECO:0000256" key="8">
    <source>
        <dbReference type="SAM" id="MobiDB-lite"/>
    </source>
</evidence>
<dbReference type="GO" id="GO:0003735">
    <property type="term" value="F:structural constituent of ribosome"/>
    <property type="evidence" value="ECO:0007669"/>
    <property type="project" value="InterPro"/>
</dbReference>
<comment type="similarity">
    <text evidence="1 7">Belongs to the bacterial ribosomal protein bS20 family.</text>
</comment>
<dbReference type="KEGG" id="aui:APT62_02790"/>
<dbReference type="SUPFAM" id="SSF46992">
    <property type="entry name" value="Ribosomal protein S20"/>
    <property type="match status" value="1"/>
</dbReference>
<dbReference type="GeneID" id="92866299"/>
<keyword evidence="5 7" id="KW-0687">Ribonucleoprotein</keyword>
<evidence type="ECO:0000256" key="4">
    <source>
        <dbReference type="ARBA" id="ARBA00022980"/>
    </source>
</evidence>
<dbReference type="EMBL" id="CP114063">
    <property type="protein sequence ID" value="WAT24025.1"/>
    <property type="molecule type" value="Genomic_DNA"/>
</dbReference>
<gene>
    <name evidence="7 10" type="primary">rpsT</name>
    <name evidence="9" type="ORF">AWM74_01895</name>
    <name evidence="10" type="ORF">OZ415_07105</name>
    <name evidence="11" type="ORF">PML80_07025</name>
</gene>
<evidence type="ECO:0000313" key="13">
    <source>
        <dbReference type="Proteomes" id="UP001164714"/>
    </source>
</evidence>
<sequence length="82" mass="8977">MPNIESAIKRARQNETANARNSAKIASVRTAVKRFEQAAAENADNKDELFRNASKMLDQAASKGLIHANKAAREKARLAKKA</sequence>
<evidence type="ECO:0000256" key="2">
    <source>
        <dbReference type="ARBA" id="ARBA00022730"/>
    </source>
</evidence>
<keyword evidence="2 7" id="KW-0699">rRNA-binding</keyword>
<name>A0A0U4X7G2_9LACT</name>
<evidence type="ECO:0000313" key="12">
    <source>
        <dbReference type="Proteomes" id="UP000067698"/>
    </source>
</evidence>
<dbReference type="Proteomes" id="UP001164714">
    <property type="component" value="Chromosome"/>
</dbReference>
<dbReference type="EMBL" id="CP014162">
    <property type="protein sequence ID" value="AMB97063.1"/>
    <property type="molecule type" value="Genomic_DNA"/>
</dbReference>
<dbReference type="OrthoDB" id="9808392at2"/>
<feature type="region of interest" description="Disordered" evidence="8">
    <location>
        <begin position="1"/>
        <end position="23"/>
    </location>
</feature>
<dbReference type="NCBIfam" id="TIGR00029">
    <property type="entry name" value="S20"/>
    <property type="match status" value="1"/>
</dbReference>
<evidence type="ECO:0000313" key="9">
    <source>
        <dbReference type="EMBL" id="AMB97063.1"/>
    </source>
</evidence>
<evidence type="ECO:0000313" key="11">
    <source>
        <dbReference type="EMBL" id="WCG37276.1"/>
    </source>
</evidence>
<dbReference type="GO" id="GO:0070181">
    <property type="term" value="F:small ribosomal subunit rRNA binding"/>
    <property type="evidence" value="ECO:0007669"/>
    <property type="project" value="TreeGrafter"/>
</dbReference>
<proteinExistence type="inferred from homology"/>
<evidence type="ECO:0000256" key="5">
    <source>
        <dbReference type="ARBA" id="ARBA00023274"/>
    </source>
</evidence>
<dbReference type="EMBL" id="CP116590">
    <property type="protein sequence ID" value="WCG37276.1"/>
    <property type="molecule type" value="Genomic_DNA"/>
</dbReference>
<keyword evidence="4 7" id="KW-0689">Ribosomal protein</keyword>
<dbReference type="AlphaFoldDB" id="A0A0U4X7G2"/>
<keyword evidence="3 7" id="KW-0694">RNA-binding</keyword>
<dbReference type="Proteomes" id="UP001179483">
    <property type="component" value="Chromosome"/>
</dbReference>
<dbReference type="GO" id="GO:0005829">
    <property type="term" value="C:cytosol"/>
    <property type="evidence" value="ECO:0007669"/>
    <property type="project" value="TreeGrafter"/>
</dbReference>
<reference evidence="9 12" key="1">
    <citation type="journal article" date="2016" name="Genome Announc.">
        <title>Complete Genome Sequences of Aerococcus christensenii CCUG 28831T, Aerococcus sanguinicola CCUG 43001T, Aerococcus urinae CCUG 36881T, Aerococcus urinaeequi CCUG 28094T, Aerococcus urinaehominis CCUG 42038 BT, and Aerococcus viridans CCUG 4311T.</title>
        <authorList>
            <person name="Carkaci D."/>
            <person name="Dargis R."/>
            <person name="Nielsen X.C."/>
            <person name="Skovgaard O."/>
            <person name="Fuursted K."/>
            <person name="Christensen J.J."/>
        </authorList>
    </citation>
    <scope>NUCLEOTIDE SEQUENCE [LARGE SCALE GENOMIC DNA]</scope>
    <source>
        <strain evidence="9 12">CCUG28094</strain>
    </source>
</reference>
<reference evidence="12" key="2">
    <citation type="submission" date="2016-01" db="EMBL/GenBank/DDBJ databases">
        <title>Six Aerococcus type strain genome sequencing and assembly using PacBio and Illumina Hiseq.</title>
        <authorList>
            <person name="Carkaci D."/>
            <person name="Dargis R."/>
            <person name="Nielsen X.C."/>
            <person name="Skovgaard O."/>
            <person name="Fuursted K."/>
            <person name="Christensen J.J."/>
        </authorList>
    </citation>
    <scope>NUCLEOTIDE SEQUENCE [LARGE SCALE GENOMIC DNA]</scope>
    <source>
        <strain evidence="12">CCUG28094</strain>
    </source>
</reference>
<evidence type="ECO:0000256" key="6">
    <source>
        <dbReference type="ARBA" id="ARBA00035136"/>
    </source>
</evidence>
<dbReference type="InterPro" id="IPR036510">
    <property type="entry name" value="Ribosomal_bS20_sf"/>
</dbReference>
<dbReference type="RefSeq" id="WP_003143716.1">
    <property type="nucleotide sequence ID" value="NZ_CANSXX010000001.1"/>
</dbReference>
<dbReference type="Proteomes" id="UP000067698">
    <property type="component" value="Chromosome"/>
</dbReference>
<comment type="function">
    <text evidence="7">Binds directly to 16S ribosomal RNA.</text>
</comment>
<protein>
    <recommendedName>
        <fullName evidence="6 7">Small ribosomal subunit protein bS20</fullName>
    </recommendedName>
</protein>
<dbReference type="InterPro" id="IPR002583">
    <property type="entry name" value="Ribosomal_bS20"/>
</dbReference>
<organism evidence="10 13">
    <name type="scientific">Aerococcus urinaeequi</name>
    <dbReference type="NCBI Taxonomy" id="51665"/>
    <lineage>
        <taxon>Bacteria</taxon>
        <taxon>Bacillati</taxon>
        <taxon>Bacillota</taxon>
        <taxon>Bacilli</taxon>
        <taxon>Lactobacillales</taxon>
        <taxon>Aerococcaceae</taxon>
        <taxon>Aerococcus</taxon>
    </lineage>
</organism>
<dbReference type="PANTHER" id="PTHR33398:SF1">
    <property type="entry name" value="SMALL RIBOSOMAL SUBUNIT PROTEIN BS20C"/>
    <property type="match status" value="1"/>
</dbReference>
<dbReference type="GO" id="GO:0006412">
    <property type="term" value="P:translation"/>
    <property type="evidence" value="ECO:0007669"/>
    <property type="project" value="UniProtKB-UniRule"/>
</dbReference>
<reference evidence="11" key="4">
    <citation type="submission" date="2023-01" db="EMBL/GenBank/DDBJ databases">
        <title>Oxazolidinone resistance genes in florfenicol resistant enterococci from beef cattle and veal calves at slaughter.</title>
        <authorList>
            <person name="Biggel M."/>
        </authorList>
    </citation>
    <scope>NUCLEOTIDE SEQUENCE</scope>
    <source>
        <strain evidence="11">K79-1</strain>
    </source>
</reference>
<evidence type="ECO:0000256" key="7">
    <source>
        <dbReference type="HAMAP-Rule" id="MF_00500"/>
    </source>
</evidence>
<dbReference type="Pfam" id="PF01649">
    <property type="entry name" value="Ribosomal_S20p"/>
    <property type="match status" value="1"/>
</dbReference>
<reference evidence="10" key="3">
    <citation type="submission" date="2022-12" db="EMBL/GenBank/DDBJ databases">
        <title>Whole genome sequence analysis of a duck derived balloon bacteium Aerococcus urinaeequi henan2020.</title>
        <authorList>
            <person name="Zhang H."/>
            <person name="Qiao H.X."/>
            <person name="Bian C.Z."/>
            <person name="Shu J.C."/>
        </authorList>
    </citation>
    <scope>NUCLEOTIDE SEQUENCE</scope>
    <source>
        <strain evidence="10">2020-HN-1</strain>
    </source>
</reference>
<dbReference type="PANTHER" id="PTHR33398">
    <property type="entry name" value="30S RIBOSOMAL PROTEIN S20"/>
    <property type="match status" value="1"/>
</dbReference>
<evidence type="ECO:0000256" key="3">
    <source>
        <dbReference type="ARBA" id="ARBA00022884"/>
    </source>
</evidence>
<dbReference type="Gene3D" id="1.20.58.110">
    <property type="entry name" value="Ribosomal protein S20"/>
    <property type="match status" value="1"/>
</dbReference>
<dbReference type="GO" id="GO:0015935">
    <property type="term" value="C:small ribosomal subunit"/>
    <property type="evidence" value="ECO:0007669"/>
    <property type="project" value="TreeGrafter"/>
</dbReference>